<dbReference type="GO" id="GO:0009036">
    <property type="term" value="F:type II site-specific deoxyribonuclease activity"/>
    <property type="evidence" value="ECO:0007669"/>
    <property type="project" value="InterPro"/>
</dbReference>
<dbReference type="GO" id="GO:0003677">
    <property type="term" value="F:DNA binding"/>
    <property type="evidence" value="ECO:0007669"/>
    <property type="project" value="InterPro"/>
</dbReference>
<dbReference type="OrthoDB" id="32195at2"/>
<evidence type="ECO:0000313" key="3">
    <source>
        <dbReference type="Proteomes" id="UP000286701"/>
    </source>
</evidence>
<evidence type="ECO:0000313" key="2">
    <source>
        <dbReference type="EMBL" id="RWY47848.1"/>
    </source>
</evidence>
<proteinExistence type="predicted"/>
<feature type="domain" description="BsuBI/PstI restriction endonuclease" evidence="1">
    <location>
        <begin position="39"/>
        <end position="191"/>
    </location>
</feature>
<comment type="caution">
    <text evidence="2">The sequence shown here is derived from an EMBL/GenBank/DDBJ whole genome shotgun (WGS) entry which is preliminary data.</text>
</comment>
<dbReference type="InterPro" id="IPR009528">
    <property type="entry name" value="Restrct_endonuc_II_BsuBI_C"/>
</dbReference>
<dbReference type="EMBL" id="SBIW01000012">
    <property type="protein sequence ID" value="RWY47848.1"/>
    <property type="molecule type" value="Genomic_DNA"/>
</dbReference>
<organism evidence="2 3">
    <name type="scientific">Mucilaginibacter gilvus</name>
    <dbReference type="NCBI Taxonomy" id="2305909"/>
    <lineage>
        <taxon>Bacteria</taxon>
        <taxon>Pseudomonadati</taxon>
        <taxon>Bacteroidota</taxon>
        <taxon>Sphingobacteriia</taxon>
        <taxon>Sphingobacteriales</taxon>
        <taxon>Sphingobacteriaceae</taxon>
        <taxon>Mucilaginibacter</taxon>
    </lineage>
</organism>
<dbReference type="Pfam" id="PF06616">
    <property type="entry name" value="BsuBI_PstI_RE"/>
    <property type="match status" value="1"/>
</dbReference>
<reference evidence="2 3" key="1">
    <citation type="submission" date="2019-01" db="EMBL/GenBank/DDBJ databases">
        <title>Mucilaginibacter antarcticum sp. nov., isolated from antarctic soil.</title>
        <authorList>
            <person name="Yan Y.-Q."/>
            <person name="Du Z.-J."/>
        </authorList>
    </citation>
    <scope>NUCLEOTIDE SEQUENCE [LARGE SCALE GENOMIC DNA]</scope>
    <source>
        <strain evidence="2 3">F01003</strain>
    </source>
</reference>
<dbReference type="AlphaFoldDB" id="A0A444MIA8"/>
<dbReference type="GO" id="GO:0000287">
    <property type="term" value="F:magnesium ion binding"/>
    <property type="evidence" value="ECO:0007669"/>
    <property type="project" value="InterPro"/>
</dbReference>
<dbReference type="Gene3D" id="3.40.1350.80">
    <property type="match status" value="1"/>
</dbReference>
<protein>
    <recommendedName>
        <fullName evidence="1">BsuBI/PstI restriction endonuclease domain-containing protein</fullName>
    </recommendedName>
</protein>
<dbReference type="InterPro" id="IPR041963">
    <property type="entry name" value="BsuBI/PstI_C_sf"/>
</dbReference>
<sequence>MVTLPRNQVVNIPGISNFTAGRTSLVELLKRKRDLNILPVLLPSGELINFSVGSHNDLQKAIIEQFLPRFGASSAVLYVGDGANKSLWKLDEELKALNFFDISHGILPDVVAYSAEKNWLYLIEAFYSTGTISEVRMIELKKNLKGCSAEVIYITAFLTKADFKKNILDIAWESEVWTADNPDHMVHFNGHKFLAAYSSGN</sequence>
<dbReference type="Proteomes" id="UP000286701">
    <property type="component" value="Unassembled WGS sequence"/>
</dbReference>
<gene>
    <name evidence="2" type="ORF">EPL05_19845</name>
</gene>
<keyword evidence="3" id="KW-1185">Reference proteome</keyword>
<accession>A0A444MIA8</accession>
<evidence type="ECO:0000259" key="1">
    <source>
        <dbReference type="Pfam" id="PF06616"/>
    </source>
</evidence>
<name>A0A444MIA8_9SPHI</name>
<dbReference type="GO" id="GO:0009307">
    <property type="term" value="P:DNA restriction-modification system"/>
    <property type="evidence" value="ECO:0007669"/>
    <property type="project" value="InterPro"/>
</dbReference>